<protein>
    <submittedName>
        <fullName evidence="1">Uncharacterized protein</fullName>
    </submittedName>
</protein>
<proteinExistence type="predicted"/>
<comment type="caution">
    <text evidence="1">The sequence shown here is derived from an EMBL/GenBank/DDBJ whole genome shotgun (WGS) entry which is preliminary data.</text>
</comment>
<keyword evidence="2" id="KW-1185">Reference proteome</keyword>
<accession>A0ACB8VPP9</accession>
<dbReference type="EMBL" id="CM041549">
    <property type="protein sequence ID" value="KAI3357514.1"/>
    <property type="molecule type" value="Genomic_DNA"/>
</dbReference>
<organism evidence="1 2">
    <name type="scientific">Scortum barcoo</name>
    <name type="common">barcoo grunter</name>
    <dbReference type="NCBI Taxonomy" id="214431"/>
    <lineage>
        <taxon>Eukaryota</taxon>
        <taxon>Metazoa</taxon>
        <taxon>Chordata</taxon>
        <taxon>Craniata</taxon>
        <taxon>Vertebrata</taxon>
        <taxon>Euteleostomi</taxon>
        <taxon>Actinopterygii</taxon>
        <taxon>Neopterygii</taxon>
        <taxon>Teleostei</taxon>
        <taxon>Neoteleostei</taxon>
        <taxon>Acanthomorphata</taxon>
        <taxon>Eupercaria</taxon>
        <taxon>Centrarchiformes</taxon>
        <taxon>Terapontoidei</taxon>
        <taxon>Terapontidae</taxon>
        <taxon>Scortum</taxon>
    </lineage>
</organism>
<evidence type="ECO:0000313" key="2">
    <source>
        <dbReference type="Proteomes" id="UP000831701"/>
    </source>
</evidence>
<name>A0ACB8VPP9_9TELE</name>
<dbReference type="Proteomes" id="UP000831701">
    <property type="component" value="Chromosome 19"/>
</dbReference>
<sequence>MQSESGIVPDFEVGEEFQEEPKTYYELKSQPLKNSSPSDQHGSSKPPLSSSAMTSRILLRQQLMREQLQEQERREQQRQQASQYPQTTAAQTPAINVSVPASLPPAAQVPMEVLKVQTHLENPTKYHIQRSQQQQVKRYLGKLGSQVLSLPCPNQSSDHGGMPPGPGNSAPNSPMALLTLNSNCEKEMDDVIDDIISLESSYSDDILGLMDPGLQMANTIPVPANLMDMYGNQGMSQQGLPISNSCPANLPNIKREYSGEQRTSFCHHYVSIKRLQISLVSILYIFYTEYIISHHVVSQSPAIMHMLDKSGSCGKFDNYQRPEGFPVEAEVRAMAKERQKKDNHNLIERRRRFNINDRIKELGTLIPKSNDPDMRWNKGTILKASVDYIRKLQREQQRAKELENRQKKLEHANRHLMLRIQELEMQARAHGLAIASSALCSAELGARTIKQETALEDCHQDLYTLHPHHQHHPACTPEQPSALELSEGHSNFPEGHYSVHGKPGSKLNDILMEDTLSPVRGVDPLLSSVSPDASKDSSRKSSVSMDENEQGC</sequence>
<gene>
    <name evidence="1" type="ORF">L3Q82_015931</name>
</gene>
<reference evidence="1" key="1">
    <citation type="submission" date="2022-04" db="EMBL/GenBank/DDBJ databases">
        <title>Jade perch genome.</title>
        <authorList>
            <person name="Chao B."/>
        </authorList>
    </citation>
    <scope>NUCLEOTIDE SEQUENCE</scope>
    <source>
        <strain evidence="1">CB-2022</strain>
    </source>
</reference>
<evidence type="ECO:0000313" key="1">
    <source>
        <dbReference type="EMBL" id="KAI3357514.1"/>
    </source>
</evidence>